<dbReference type="Pfam" id="PF17820">
    <property type="entry name" value="PDZ_6"/>
    <property type="match status" value="1"/>
</dbReference>
<protein>
    <recommendedName>
        <fullName evidence="1">PDZ domain-containing protein</fullName>
    </recommendedName>
</protein>
<dbReference type="AlphaFoldDB" id="A0A916X9Z0"/>
<dbReference type="Pfam" id="PF13650">
    <property type="entry name" value="Asp_protease_2"/>
    <property type="match status" value="2"/>
</dbReference>
<sequence>MNFQLIKNLIVIPVYINDKGPYNFILDTGVSPLLITDPSILDTVDRSLWRPIKISGLGKGEEIEAFSSNTIDVDVGASRMDNVPAAILKSDIFNLSNFLGIHVHGLIGYYFINSFKVSLNYPAHKMTFYQHEVKKKIKGFPVPMELILNKPYLQLPVMSPNLGLFNARLLMDSGASFALSLEAIERLKFPLPDSNITANLGMGISGLISGHIGRIHSLSIGKITLNDVLTNFPDYAHGAARVAITGRNGSIGAELMRRFHLTFDYRNSVVFLKPNGSLRAPFDHDMSGMEIYMIEGQPNRFFIERIEPGSPAEKIGILPGAELLELNFKAAHSLDLQSMVQLLKAGNGKNVLLKIAQEEEIIYKVLTLKKRI</sequence>
<evidence type="ECO:0000313" key="2">
    <source>
        <dbReference type="EMBL" id="GGC56082.1"/>
    </source>
</evidence>
<dbReference type="EMBL" id="BMIL01000002">
    <property type="protein sequence ID" value="GGC56082.1"/>
    <property type="molecule type" value="Genomic_DNA"/>
</dbReference>
<dbReference type="Proteomes" id="UP000651668">
    <property type="component" value="Unassembled WGS sequence"/>
</dbReference>
<reference evidence="2" key="1">
    <citation type="journal article" date="2014" name="Int. J. Syst. Evol. Microbiol.">
        <title>Complete genome sequence of Corynebacterium casei LMG S-19264T (=DSM 44701T), isolated from a smear-ripened cheese.</title>
        <authorList>
            <consortium name="US DOE Joint Genome Institute (JGI-PGF)"/>
            <person name="Walter F."/>
            <person name="Albersmeier A."/>
            <person name="Kalinowski J."/>
            <person name="Ruckert C."/>
        </authorList>
    </citation>
    <scope>NUCLEOTIDE SEQUENCE</scope>
    <source>
        <strain evidence="2">CGMCC 1.15343</strain>
    </source>
</reference>
<gene>
    <name evidence="2" type="ORF">GCM10011387_07050</name>
</gene>
<dbReference type="Gene3D" id="2.30.42.10">
    <property type="match status" value="1"/>
</dbReference>
<feature type="domain" description="PDZ" evidence="1">
    <location>
        <begin position="287"/>
        <end position="359"/>
    </location>
</feature>
<comment type="caution">
    <text evidence="2">The sequence shown here is derived from an EMBL/GenBank/DDBJ whole genome shotgun (WGS) entry which is preliminary data.</text>
</comment>
<dbReference type="SMART" id="SM00228">
    <property type="entry name" value="PDZ"/>
    <property type="match status" value="1"/>
</dbReference>
<dbReference type="InterPro" id="IPR041489">
    <property type="entry name" value="PDZ_6"/>
</dbReference>
<organism evidence="2 3">
    <name type="scientific">Pedobacter quisquiliarum</name>
    <dbReference type="NCBI Taxonomy" id="1834438"/>
    <lineage>
        <taxon>Bacteria</taxon>
        <taxon>Pseudomonadati</taxon>
        <taxon>Bacteroidota</taxon>
        <taxon>Sphingobacteriia</taxon>
        <taxon>Sphingobacteriales</taxon>
        <taxon>Sphingobacteriaceae</taxon>
        <taxon>Pedobacter</taxon>
    </lineage>
</organism>
<dbReference type="InterPro" id="IPR036034">
    <property type="entry name" value="PDZ_sf"/>
</dbReference>
<dbReference type="SUPFAM" id="SSF50156">
    <property type="entry name" value="PDZ domain-like"/>
    <property type="match status" value="1"/>
</dbReference>
<dbReference type="Gene3D" id="2.40.70.10">
    <property type="entry name" value="Acid Proteases"/>
    <property type="match status" value="2"/>
</dbReference>
<name>A0A916X9Z0_9SPHI</name>
<evidence type="ECO:0000313" key="3">
    <source>
        <dbReference type="Proteomes" id="UP000651668"/>
    </source>
</evidence>
<dbReference type="InterPro" id="IPR001478">
    <property type="entry name" value="PDZ"/>
</dbReference>
<proteinExistence type="predicted"/>
<evidence type="ECO:0000259" key="1">
    <source>
        <dbReference type="SMART" id="SM00228"/>
    </source>
</evidence>
<accession>A0A916X9Z0</accession>
<reference evidence="2" key="2">
    <citation type="submission" date="2020-09" db="EMBL/GenBank/DDBJ databases">
        <authorList>
            <person name="Sun Q."/>
            <person name="Zhou Y."/>
        </authorList>
    </citation>
    <scope>NUCLEOTIDE SEQUENCE</scope>
    <source>
        <strain evidence="2">CGMCC 1.15343</strain>
    </source>
</reference>
<keyword evidence="3" id="KW-1185">Reference proteome</keyword>
<dbReference type="InterPro" id="IPR021109">
    <property type="entry name" value="Peptidase_aspartic_dom_sf"/>
</dbReference>